<dbReference type="EMBL" id="GBXM01012238">
    <property type="protein sequence ID" value="JAH96339.1"/>
    <property type="molecule type" value="Transcribed_RNA"/>
</dbReference>
<protein>
    <submittedName>
        <fullName evidence="1">Uncharacterized protein</fullName>
    </submittedName>
</protein>
<sequence length="52" mass="6027">MSIVLYHDMYGLDCYSPVVNAALPYWTPCLERDSLAIALSSFHCHYTVCWRN</sequence>
<evidence type="ECO:0000313" key="1">
    <source>
        <dbReference type="EMBL" id="JAH96339.1"/>
    </source>
</evidence>
<dbReference type="AlphaFoldDB" id="A0A0E9X197"/>
<proteinExistence type="predicted"/>
<reference evidence="1" key="1">
    <citation type="submission" date="2014-11" db="EMBL/GenBank/DDBJ databases">
        <authorList>
            <person name="Amaro Gonzalez C."/>
        </authorList>
    </citation>
    <scope>NUCLEOTIDE SEQUENCE</scope>
</reference>
<reference evidence="1" key="2">
    <citation type="journal article" date="2015" name="Fish Shellfish Immunol.">
        <title>Early steps in the European eel (Anguilla anguilla)-Vibrio vulnificus interaction in the gills: Role of the RtxA13 toxin.</title>
        <authorList>
            <person name="Callol A."/>
            <person name="Pajuelo D."/>
            <person name="Ebbesson L."/>
            <person name="Teles M."/>
            <person name="MacKenzie S."/>
            <person name="Amaro C."/>
        </authorList>
    </citation>
    <scope>NUCLEOTIDE SEQUENCE</scope>
</reference>
<accession>A0A0E9X197</accession>
<organism evidence="1">
    <name type="scientific">Anguilla anguilla</name>
    <name type="common">European freshwater eel</name>
    <name type="synonym">Muraena anguilla</name>
    <dbReference type="NCBI Taxonomy" id="7936"/>
    <lineage>
        <taxon>Eukaryota</taxon>
        <taxon>Metazoa</taxon>
        <taxon>Chordata</taxon>
        <taxon>Craniata</taxon>
        <taxon>Vertebrata</taxon>
        <taxon>Euteleostomi</taxon>
        <taxon>Actinopterygii</taxon>
        <taxon>Neopterygii</taxon>
        <taxon>Teleostei</taxon>
        <taxon>Anguilliformes</taxon>
        <taxon>Anguillidae</taxon>
        <taxon>Anguilla</taxon>
    </lineage>
</organism>
<name>A0A0E9X197_ANGAN</name>